<feature type="domain" description="Resolvase/invertase-type recombinase catalytic" evidence="1">
    <location>
        <begin position="1"/>
        <end position="91"/>
    </location>
</feature>
<dbReference type="InterPro" id="IPR036162">
    <property type="entry name" value="Resolvase-like_N_sf"/>
</dbReference>
<name>A0A511AL61_9MICO</name>
<dbReference type="EMBL" id="BJUW01000007">
    <property type="protein sequence ID" value="GEK86617.1"/>
    <property type="molecule type" value="Genomic_DNA"/>
</dbReference>
<dbReference type="SUPFAM" id="SSF53041">
    <property type="entry name" value="Resolvase-like"/>
    <property type="match status" value="1"/>
</dbReference>
<dbReference type="Proteomes" id="UP000321225">
    <property type="component" value="Unassembled WGS sequence"/>
</dbReference>
<keyword evidence="3" id="KW-1185">Reference proteome</keyword>
<proteinExistence type="predicted"/>
<dbReference type="AlphaFoldDB" id="A0A511AL61"/>
<dbReference type="GO" id="GO:0003677">
    <property type="term" value="F:DNA binding"/>
    <property type="evidence" value="ECO:0007669"/>
    <property type="project" value="InterPro"/>
</dbReference>
<accession>A0A511AL61</accession>
<comment type="caution">
    <text evidence="2">The sequence shown here is derived from an EMBL/GenBank/DDBJ whole genome shotgun (WGS) entry which is preliminary data.</text>
</comment>
<reference evidence="2 3" key="1">
    <citation type="submission" date="2019-07" db="EMBL/GenBank/DDBJ databases">
        <title>Whole genome shotgun sequence of Microbacterium aerolatum NBRC 103071.</title>
        <authorList>
            <person name="Hosoyama A."/>
            <person name="Uohara A."/>
            <person name="Ohji S."/>
            <person name="Ichikawa N."/>
        </authorList>
    </citation>
    <scope>NUCLEOTIDE SEQUENCE [LARGE SCALE GENOMIC DNA]</scope>
    <source>
        <strain evidence="2 3">NBRC 103071</strain>
    </source>
</reference>
<dbReference type="GO" id="GO:0000150">
    <property type="term" value="F:DNA strand exchange activity"/>
    <property type="evidence" value="ECO:0007669"/>
    <property type="project" value="InterPro"/>
</dbReference>
<dbReference type="PROSITE" id="PS51736">
    <property type="entry name" value="RECOMBINASES_3"/>
    <property type="match status" value="1"/>
</dbReference>
<evidence type="ECO:0000313" key="3">
    <source>
        <dbReference type="Proteomes" id="UP000321225"/>
    </source>
</evidence>
<evidence type="ECO:0000259" key="1">
    <source>
        <dbReference type="PROSITE" id="PS51736"/>
    </source>
</evidence>
<organism evidence="2 3">
    <name type="scientific">Microbacterium aerolatum</name>
    <dbReference type="NCBI Taxonomy" id="153731"/>
    <lineage>
        <taxon>Bacteria</taxon>
        <taxon>Bacillati</taxon>
        <taxon>Actinomycetota</taxon>
        <taxon>Actinomycetes</taxon>
        <taxon>Micrococcales</taxon>
        <taxon>Microbacteriaceae</taxon>
        <taxon>Microbacterium</taxon>
    </lineage>
</organism>
<dbReference type="Gene3D" id="3.40.50.1390">
    <property type="entry name" value="Resolvase, N-terminal catalytic domain"/>
    <property type="match status" value="1"/>
</dbReference>
<dbReference type="Pfam" id="PF00239">
    <property type="entry name" value="Resolvase"/>
    <property type="match status" value="1"/>
</dbReference>
<gene>
    <name evidence="2" type="ORF">MAE01_17930</name>
</gene>
<evidence type="ECO:0000313" key="2">
    <source>
        <dbReference type="EMBL" id="GEK86617.1"/>
    </source>
</evidence>
<protein>
    <recommendedName>
        <fullName evidence="1">Resolvase/invertase-type recombinase catalytic domain-containing protein</fullName>
    </recommendedName>
</protein>
<dbReference type="InterPro" id="IPR006119">
    <property type="entry name" value="Resolv_N"/>
</dbReference>
<sequence length="138" mass="15113">MARLSRVPASGGSLKVRRVDRLAGSEHIPIETLQELDARQVNIVSLTEPTIDTATPMGRVLYGIVAVFAQLRVDTIRDNTTRGLDYARSQGRVGGRPSVTIPERIGTAERMRAEQYSWASISRVLGVGATSVRRALNR</sequence>